<dbReference type="Gene3D" id="3.40.50.11820">
    <property type="match status" value="1"/>
</dbReference>
<dbReference type="InterPro" id="IPR007554">
    <property type="entry name" value="Glycerophosphate_synth"/>
</dbReference>
<dbReference type="AlphaFoldDB" id="A0A4P8IHM8"/>
<dbReference type="PANTHER" id="PTHR12526">
    <property type="entry name" value="GLYCOSYLTRANSFERASE"/>
    <property type="match status" value="1"/>
</dbReference>
<keyword evidence="2" id="KW-0808">Transferase</keyword>
<protein>
    <submittedName>
        <fullName evidence="2">Glycosyl transferase, group 1</fullName>
    </submittedName>
</protein>
<dbReference type="InterPro" id="IPR043149">
    <property type="entry name" value="TagF_N"/>
</dbReference>
<accession>A0A4P8IHM8</accession>
<reference evidence="2 3" key="1">
    <citation type="submission" date="2019-05" db="EMBL/GenBank/DDBJ databases">
        <title>Complete genome sequencing of Anaerostipes rhamnosivorans.</title>
        <authorList>
            <person name="Bui T.P.N."/>
            <person name="de Vos W.M."/>
        </authorList>
    </citation>
    <scope>NUCLEOTIDE SEQUENCE [LARGE SCALE GENOMIC DNA]</scope>
    <source>
        <strain evidence="2 3">1y2</strain>
    </source>
</reference>
<dbReference type="RefSeq" id="WP_137329578.1">
    <property type="nucleotide sequence ID" value="NZ_CP040058.1"/>
</dbReference>
<sequence length="653" mass="75860">MDENLILEKDLRNKYQENVKRKEQFSYGAMYSKSVNDFDIDENMIFYESGFGKNTTAGPYSMFRTLYQDKKYKKFTHVWSLEALSGDVYNAFKRKKNVKFVIRKSKEYFEYLAKAKYVINNRQMPFYYSRRDGQYYIRLVQKFDDFMFKSRYFSIKEMNFIRNLYQASHLVFDNETIKEKVMSIEQFKDTYTGNILVHEIKKWDAVHEKPSEFAQIIGESVILSKCPSVFIKNDVRNKSNILLYPGKMKPGGLTNSLISFLNMIDYDKNRVYLVADKTGEQEEQEQFERINPNVVVFVRYGSSGYQEEEFVQVQKIDKTGFEKGSGKEELFSFYRRELKRICGRDTFECAIDFSGFELFWSSLVAFSDAKMKSIFLHTDMKKEAERILETDEIKGTRLLNLFSLYPLFERILAVSSGCMEVNRNIIDEDTQQRLNFIPDGADASEILSMAESRTHEITLDGNKYSVVEEKNSDHKIHLNGYKTVDKDKYNFICLGKLSEEKNYGAILEAFAEAKKENKNIALYIVGEGDEQKSIESQISNLGLENDVTMTGYLNNPYVLLKQCDCLVIFSRYEGFGLPVLEAAILNKKIIASDIPGVRDIVETCNGTLIDSKQEALAAELVRAAEHENSDDRNFDYEKYHQAVEDKISELILM</sequence>
<dbReference type="SUPFAM" id="SSF53756">
    <property type="entry name" value="UDP-Glycosyltransferase/glycogen phosphorylase"/>
    <property type="match status" value="1"/>
</dbReference>
<evidence type="ECO:0000313" key="2">
    <source>
        <dbReference type="EMBL" id="QCP36327.1"/>
    </source>
</evidence>
<evidence type="ECO:0000313" key="3">
    <source>
        <dbReference type="Proteomes" id="UP000298653"/>
    </source>
</evidence>
<proteinExistence type="predicted"/>
<dbReference type="KEGG" id="arf:AR1Y2_2873"/>
<dbReference type="InterPro" id="IPR001296">
    <property type="entry name" value="Glyco_trans_1"/>
</dbReference>
<evidence type="ECO:0000259" key="1">
    <source>
        <dbReference type="Pfam" id="PF00534"/>
    </source>
</evidence>
<dbReference type="GO" id="GO:0016757">
    <property type="term" value="F:glycosyltransferase activity"/>
    <property type="evidence" value="ECO:0007669"/>
    <property type="project" value="InterPro"/>
</dbReference>
<dbReference type="CDD" id="cd03811">
    <property type="entry name" value="GT4_GT28_WabH-like"/>
    <property type="match status" value="1"/>
</dbReference>
<name>A0A4P8IHM8_9FIRM</name>
<dbReference type="Proteomes" id="UP000298653">
    <property type="component" value="Chromosome"/>
</dbReference>
<dbReference type="EMBL" id="CP040058">
    <property type="protein sequence ID" value="QCP36327.1"/>
    <property type="molecule type" value="Genomic_DNA"/>
</dbReference>
<dbReference type="OrthoDB" id="9807097at2"/>
<dbReference type="Pfam" id="PF04464">
    <property type="entry name" value="Glyphos_transf"/>
    <property type="match status" value="1"/>
</dbReference>
<dbReference type="Pfam" id="PF00534">
    <property type="entry name" value="Glycos_transf_1"/>
    <property type="match status" value="1"/>
</dbReference>
<organism evidence="2 3">
    <name type="scientific">Anaerostipes rhamnosivorans</name>
    <dbReference type="NCBI Taxonomy" id="1229621"/>
    <lineage>
        <taxon>Bacteria</taxon>
        <taxon>Bacillati</taxon>
        <taxon>Bacillota</taxon>
        <taxon>Clostridia</taxon>
        <taxon>Lachnospirales</taxon>
        <taxon>Lachnospiraceae</taxon>
        <taxon>Anaerostipes</taxon>
    </lineage>
</organism>
<dbReference type="GO" id="GO:0047355">
    <property type="term" value="F:CDP-glycerol glycerophosphotransferase activity"/>
    <property type="evidence" value="ECO:0007669"/>
    <property type="project" value="InterPro"/>
</dbReference>
<dbReference type="Gene3D" id="3.40.50.2000">
    <property type="entry name" value="Glycogen Phosphorylase B"/>
    <property type="match status" value="1"/>
</dbReference>
<dbReference type="GO" id="GO:0016020">
    <property type="term" value="C:membrane"/>
    <property type="evidence" value="ECO:0007669"/>
    <property type="project" value="InterPro"/>
</dbReference>
<feature type="domain" description="Glycosyl transferase family 1" evidence="1">
    <location>
        <begin position="485"/>
        <end position="639"/>
    </location>
</feature>
<gene>
    <name evidence="2" type="ORF">AR1Y2_2873</name>
</gene>
<keyword evidence="3" id="KW-1185">Reference proteome</keyword>